<dbReference type="Proteomes" id="UP000800082">
    <property type="component" value="Unassembled WGS sequence"/>
</dbReference>
<dbReference type="OrthoDB" id="5150427at2759"/>
<keyword evidence="2" id="KW-1185">Reference proteome</keyword>
<evidence type="ECO:0008006" key="3">
    <source>
        <dbReference type="Google" id="ProtNLM"/>
    </source>
</evidence>
<sequence length="333" mass="37252">MPQITELFDSFPHDENVRKIVRDEDGLFTVPQFQGPIKLLQHENIGKVHFPVIFEPSKFAPPMGVYESQFLRLEWQKMNFRQPFYHRNADVDEMSYQVYGGRTLMTEQGSVDLRPGDFSRIPVGAAHDNCGREEIHLLFYVHPEITDCGPVDRTATFALPPYEGWESKQVAEVLTNCLGGPECDIAASMNDETLILKHAEGLCSADLMPVLRAPEDAQGTTWMYKGSDVWIGLARGEAADGAASSERTYRRHRCCEEIQCQIKGSRTVVSQRGIIKLAPGDFVSIPVGVAFTEIVHEKSEHVVVLTARPAPNKAPLVGKAEDSTVERVRQLFP</sequence>
<name>A0A6A5R6T1_9PLEO</name>
<dbReference type="InterPro" id="IPR014710">
    <property type="entry name" value="RmlC-like_jellyroll"/>
</dbReference>
<dbReference type="GeneID" id="54352043"/>
<evidence type="ECO:0000313" key="2">
    <source>
        <dbReference type="Proteomes" id="UP000800082"/>
    </source>
</evidence>
<dbReference type="AlphaFoldDB" id="A0A6A5R6T1"/>
<proteinExistence type="predicted"/>
<protein>
    <recommendedName>
        <fullName evidence="3">RmlC-like cupin</fullName>
    </recommendedName>
</protein>
<organism evidence="1 2">
    <name type="scientific">Didymella exigua CBS 183.55</name>
    <dbReference type="NCBI Taxonomy" id="1150837"/>
    <lineage>
        <taxon>Eukaryota</taxon>
        <taxon>Fungi</taxon>
        <taxon>Dikarya</taxon>
        <taxon>Ascomycota</taxon>
        <taxon>Pezizomycotina</taxon>
        <taxon>Dothideomycetes</taxon>
        <taxon>Pleosporomycetidae</taxon>
        <taxon>Pleosporales</taxon>
        <taxon>Pleosporineae</taxon>
        <taxon>Didymellaceae</taxon>
        <taxon>Didymella</taxon>
    </lineage>
</organism>
<reference evidence="1" key="1">
    <citation type="journal article" date="2020" name="Stud. Mycol.">
        <title>101 Dothideomycetes genomes: a test case for predicting lifestyles and emergence of pathogens.</title>
        <authorList>
            <person name="Haridas S."/>
            <person name="Albert R."/>
            <person name="Binder M."/>
            <person name="Bloem J."/>
            <person name="Labutti K."/>
            <person name="Salamov A."/>
            <person name="Andreopoulos B."/>
            <person name="Baker S."/>
            <person name="Barry K."/>
            <person name="Bills G."/>
            <person name="Bluhm B."/>
            <person name="Cannon C."/>
            <person name="Castanera R."/>
            <person name="Culley D."/>
            <person name="Daum C."/>
            <person name="Ezra D."/>
            <person name="Gonzalez J."/>
            <person name="Henrissat B."/>
            <person name="Kuo A."/>
            <person name="Liang C."/>
            <person name="Lipzen A."/>
            <person name="Lutzoni F."/>
            <person name="Magnuson J."/>
            <person name="Mondo S."/>
            <person name="Nolan M."/>
            <person name="Ohm R."/>
            <person name="Pangilinan J."/>
            <person name="Park H.-J."/>
            <person name="Ramirez L."/>
            <person name="Alfaro M."/>
            <person name="Sun H."/>
            <person name="Tritt A."/>
            <person name="Yoshinaga Y."/>
            <person name="Zwiers L.-H."/>
            <person name="Turgeon B."/>
            <person name="Goodwin S."/>
            <person name="Spatafora J."/>
            <person name="Crous P."/>
            <person name="Grigoriev I."/>
        </authorList>
    </citation>
    <scope>NUCLEOTIDE SEQUENCE</scope>
    <source>
        <strain evidence="1">CBS 183.55</strain>
    </source>
</reference>
<evidence type="ECO:0000313" key="1">
    <source>
        <dbReference type="EMBL" id="KAF1922898.1"/>
    </source>
</evidence>
<dbReference type="Gene3D" id="2.60.120.10">
    <property type="entry name" value="Jelly Rolls"/>
    <property type="match status" value="2"/>
</dbReference>
<dbReference type="SUPFAM" id="SSF51182">
    <property type="entry name" value="RmlC-like cupins"/>
    <property type="match status" value="1"/>
</dbReference>
<dbReference type="InterPro" id="IPR011051">
    <property type="entry name" value="RmlC_Cupin_sf"/>
</dbReference>
<gene>
    <name evidence="1" type="ORF">M421DRAFT_426393</name>
</gene>
<dbReference type="EMBL" id="ML979013">
    <property type="protein sequence ID" value="KAF1922898.1"/>
    <property type="molecule type" value="Genomic_DNA"/>
</dbReference>
<accession>A0A6A5R6T1</accession>
<dbReference type="RefSeq" id="XP_033443151.1">
    <property type="nucleotide sequence ID" value="XM_033594375.1"/>
</dbReference>